<evidence type="ECO:0000313" key="6">
    <source>
        <dbReference type="Proteomes" id="UP000297288"/>
    </source>
</evidence>
<keyword evidence="2" id="KW-0812">Transmembrane</keyword>
<accession>A0A1G6IMN4</accession>
<evidence type="ECO:0000313" key="3">
    <source>
        <dbReference type="EMBL" id="SDC07734.1"/>
    </source>
</evidence>
<dbReference type="OrthoDB" id="44885at2"/>
<sequence length="221" mass="25548">MAEKKEKKKKSSLKTIFTFFIVGLVIGVVLLSVGYIVFEFNRISYYNLDLRNDWRSYLAYLTKDIPYLNDFIDYEYLEIGNPLENQKSLLEARLESLDNMKDQIEKNKAELDDIQSQIVQSSEKLIAKQQELEQLEKEYQEKITEYNDYQNRIEKLASWLNSSTPQQIANALIRDEVSVELIVDSFYVMESKTVAQILQALANLNPEKAAKIIATLGNRGG</sequence>
<dbReference type="Gene3D" id="6.10.250.3150">
    <property type="match status" value="1"/>
</dbReference>
<dbReference type="Proteomes" id="UP000199322">
    <property type="component" value="Unassembled WGS sequence"/>
</dbReference>
<name>A0A1G6IMN4_9BACT</name>
<dbReference type="EMBL" id="SRME01000001">
    <property type="protein sequence ID" value="TGG89249.1"/>
    <property type="molecule type" value="Genomic_DNA"/>
</dbReference>
<evidence type="ECO:0000313" key="5">
    <source>
        <dbReference type="Proteomes" id="UP000199322"/>
    </source>
</evidence>
<gene>
    <name evidence="4" type="ORF">E4650_03415</name>
    <name evidence="3" type="ORF">SAMN04488588_0429</name>
</gene>
<dbReference type="AlphaFoldDB" id="A0A1G6IMN4"/>
<proteinExistence type="predicted"/>
<keyword evidence="2" id="KW-0472">Membrane</keyword>
<feature type="transmembrane region" description="Helical" evidence="2">
    <location>
        <begin position="12"/>
        <end position="38"/>
    </location>
</feature>
<dbReference type="EMBL" id="FMYV01000001">
    <property type="protein sequence ID" value="SDC07734.1"/>
    <property type="molecule type" value="Genomic_DNA"/>
</dbReference>
<evidence type="ECO:0000313" key="4">
    <source>
        <dbReference type="EMBL" id="TGG89249.1"/>
    </source>
</evidence>
<organism evidence="3 5">
    <name type="scientific">Geotoga petraea</name>
    <dbReference type="NCBI Taxonomy" id="28234"/>
    <lineage>
        <taxon>Bacteria</taxon>
        <taxon>Thermotogati</taxon>
        <taxon>Thermotogota</taxon>
        <taxon>Thermotogae</taxon>
        <taxon>Petrotogales</taxon>
        <taxon>Petrotogaceae</taxon>
        <taxon>Geotoga</taxon>
    </lineage>
</organism>
<keyword evidence="2" id="KW-1133">Transmembrane helix</keyword>
<feature type="coiled-coil region" evidence="1">
    <location>
        <begin position="87"/>
        <end position="152"/>
    </location>
</feature>
<reference evidence="4 6" key="2">
    <citation type="submission" date="2019-04" db="EMBL/GenBank/DDBJ databases">
        <title>Draft genome sequence data and analysis of a Fermenting Bacterium, Geotoga petraea strain HO-Geo1, isolated from heavy-oil petroleum reservoir in Russia.</title>
        <authorList>
            <person name="Grouzdev D.S."/>
            <person name="Semenova E.M."/>
            <person name="Sokolova D.S."/>
            <person name="Tourova T.P."/>
            <person name="Poltaraus A.B."/>
            <person name="Nazina T.N."/>
        </authorList>
    </citation>
    <scope>NUCLEOTIDE SEQUENCE [LARGE SCALE GENOMIC DNA]</scope>
    <source>
        <strain evidence="4 6">HO-Geo1</strain>
    </source>
</reference>
<dbReference type="Proteomes" id="UP000297288">
    <property type="component" value="Unassembled WGS sequence"/>
</dbReference>
<keyword evidence="5" id="KW-1185">Reference proteome</keyword>
<reference evidence="3 5" key="1">
    <citation type="submission" date="2016-10" db="EMBL/GenBank/DDBJ databases">
        <authorList>
            <person name="de Groot N.N."/>
        </authorList>
    </citation>
    <scope>NUCLEOTIDE SEQUENCE [LARGE SCALE GENOMIC DNA]</scope>
    <source>
        <strain evidence="3 5">WG14</strain>
    </source>
</reference>
<evidence type="ECO:0000256" key="2">
    <source>
        <dbReference type="SAM" id="Phobius"/>
    </source>
</evidence>
<dbReference type="STRING" id="28234.SAMN04488588_0429"/>
<dbReference type="RefSeq" id="WP_091402394.1">
    <property type="nucleotide sequence ID" value="NZ_FMYV01000001.1"/>
</dbReference>
<protein>
    <recommendedName>
        <fullName evidence="7">Flagellar motility protein MotE, a chaperone for MotC folding</fullName>
    </recommendedName>
</protein>
<evidence type="ECO:0000256" key="1">
    <source>
        <dbReference type="SAM" id="Coils"/>
    </source>
</evidence>
<evidence type="ECO:0008006" key="7">
    <source>
        <dbReference type="Google" id="ProtNLM"/>
    </source>
</evidence>
<keyword evidence="1" id="KW-0175">Coiled coil</keyword>